<reference evidence="2" key="2">
    <citation type="submission" date="2014-02" db="EMBL/GenBank/DDBJ databases">
        <title>Draft Genome Sequence of extremely halophilic bacteria Halorhodospira halochloris.</title>
        <authorList>
            <person name="Singh K.S."/>
        </authorList>
    </citation>
    <scope>NUCLEOTIDE SEQUENCE [LARGE SCALE GENOMIC DNA]</scope>
    <source>
        <strain evidence="2">A</strain>
    </source>
</reference>
<name>W8KYY3_9GAMM</name>
<gene>
    <name evidence="1" type="ORF">M911_13310</name>
</gene>
<evidence type="ECO:0000313" key="2">
    <source>
        <dbReference type="Proteomes" id="UP000019442"/>
    </source>
</evidence>
<dbReference type="Proteomes" id="UP000019442">
    <property type="component" value="Chromosome"/>
</dbReference>
<reference evidence="1 2" key="1">
    <citation type="journal article" date="2014" name="J Genomics">
        <title>Draft Genome Sequence of the Extremely Halophilic Phototrophic Purple Sulfur Bacterium Halorhodospira halochloris.</title>
        <authorList>
            <person name="Singh K.S."/>
            <person name="Kirksey J."/>
            <person name="Hoff W.D."/>
            <person name="Deole R."/>
        </authorList>
    </citation>
    <scope>NUCLEOTIDE SEQUENCE [LARGE SCALE GENOMIC DNA]</scope>
    <source>
        <strain evidence="1 2">A</strain>
    </source>
</reference>
<dbReference type="Gene3D" id="3.40.50.300">
    <property type="entry name" value="P-loop containing nucleotide triphosphate hydrolases"/>
    <property type="match status" value="1"/>
</dbReference>
<accession>W8KYY3</accession>
<dbReference type="OrthoDB" id="9815894at2"/>
<dbReference type="SUPFAM" id="SSF52540">
    <property type="entry name" value="P-loop containing nucleoside triphosphate hydrolases"/>
    <property type="match status" value="1"/>
</dbReference>
<keyword evidence="2" id="KW-1185">Reference proteome</keyword>
<dbReference type="HOGENOM" id="CLU_1265258_0_0_6"/>
<evidence type="ECO:0008006" key="3">
    <source>
        <dbReference type="Google" id="ProtNLM"/>
    </source>
</evidence>
<protein>
    <recommendedName>
        <fullName evidence="3">Sulfotransferase</fullName>
    </recommendedName>
</protein>
<organism evidence="1 2">
    <name type="scientific">Ectothiorhodospira haloalkaliphila</name>
    <dbReference type="NCBI Taxonomy" id="421628"/>
    <lineage>
        <taxon>Bacteria</taxon>
        <taxon>Pseudomonadati</taxon>
        <taxon>Pseudomonadota</taxon>
        <taxon>Gammaproteobacteria</taxon>
        <taxon>Chromatiales</taxon>
        <taxon>Ectothiorhodospiraceae</taxon>
        <taxon>Ectothiorhodospira</taxon>
    </lineage>
</organism>
<proteinExistence type="predicted"/>
<sequence>MRVIIGYSMRSGSTLLAHILSGHSQARAYSDISSNWALVRIALGLQPPGMICIKPVDLLYLQRHVRLWDRYDRRIWLARDPRDAYLSSVESGYAYLLWRRGRREEGIDVGLLKRWRRIYDTYLDDPDPWYRIHYEDLVARPDATLAGLMNYLDLPHETLYPFQTFDILHGGDYKIARSNTVRDDSRHRYQRELTPAQLEVFDRYLGDHMRTLDYPLGGDLRGSIGKCDVARTPVTCQ</sequence>
<dbReference type="AlphaFoldDB" id="W8KYY3"/>
<dbReference type="EMBL" id="CP007268">
    <property type="protein sequence ID" value="AHK80761.1"/>
    <property type="molecule type" value="Genomic_DNA"/>
</dbReference>
<evidence type="ECO:0000313" key="1">
    <source>
        <dbReference type="EMBL" id="AHK80761.1"/>
    </source>
</evidence>
<dbReference type="RefSeq" id="WP_025282480.1">
    <property type="nucleotide sequence ID" value="NZ_CP007268.1"/>
</dbReference>
<dbReference type="InterPro" id="IPR027417">
    <property type="entry name" value="P-loop_NTPase"/>
</dbReference>
<dbReference type="Pfam" id="PF13469">
    <property type="entry name" value="Sulfotransfer_3"/>
    <property type="match status" value="1"/>
</dbReference>
<dbReference type="KEGG" id="hhc:M911_13310"/>